<dbReference type="CDD" id="cd05286">
    <property type="entry name" value="QOR2"/>
    <property type="match status" value="1"/>
</dbReference>
<dbReference type="PANTHER" id="PTHR48106">
    <property type="entry name" value="QUINONE OXIDOREDUCTASE PIG3-RELATED"/>
    <property type="match status" value="1"/>
</dbReference>
<proteinExistence type="predicted"/>
<dbReference type="InterPro" id="IPR013149">
    <property type="entry name" value="ADH-like_C"/>
</dbReference>
<dbReference type="GO" id="GO:0035925">
    <property type="term" value="F:mRNA 3'-UTR AU-rich region binding"/>
    <property type="evidence" value="ECO:0007669"/>
    <property type="project" value="TreeGrafter"/>
</dbReference>
<dbReference type="GO" id="GO:0003960">
    <property type="term" value="F:quinone reductase (NADPH) activity"/>
    <property type="evidence" value="ECO:0007669"/>
    <property type="project" value="InterPro"/>
</dbReference>
<dbReference type="SUPFAM" id="SSF51735">
    <property type="entry name" value="NAD(P)-binding Rossmann-fold domains"/>
    <property type="match status" value="1"/>
</dbReference>
<dbReference type="Gene3D" id="3.90.180.10">
    <property type="entry name" value="Medium-chain alcohol dehydrogenases, catalytic domain"/>
    <property type="match status" value="1"/>
</dbReference>
<dbReference type="InterPro" id="IPR036291">
    <property type="entry name" value="NAD(P)-bd_dom_sf"/>
</dbReference>
<dbReference type="InterPro" id="IPR047618">
    <property type="entry name" value="QOR-like"/>
</dbReference>
<dbReference type="SUPFAM" id="SSF50129">
    <property type="entry name" value="GroES-like"/>
    <property type="match status" value="1"/>
</dbReference>
<dbReference type="Pfam" id="PF08240">
    <property type="entry name" value="ADH_N"/>
    <property type="match status" value="1"/>
</dbReference>
<evidence type="ECO:0000256" key="1">
    <source>
        <dbReference type="ARBA" id="ARBA00022857"/>
    </source>
</evidence>
<comment type="caution">
    <text evidence="4">The sequence shown here is derived from an EMBL/GenBank/DDBJ whole genome shotgun (WGS) entry which is preliminary data.</text>
</comment>
<gene>
    <name evidence="4" type="primary">qor</name>
    <name evidence="4" type="ORF">SP5_097_00580</name>
</gene>
<dbReference type="Gene3D" id="3.40.50.720">
    <property type="entry name" value="NAD(P)-binding Rossmann-like Domain"/>
    <property type="match status" value="1"/>
</dbReference>
<dbReference type="SMART" id="SM00829">
    <property type="entry name" value="PKS_ER"/>
    <property type="match status" value="1"/>
</dbReference>
<evidence type="ECO:0000313" key="5">
    <source>
        <dbReference type="Proteomes" id="UP000032305"/>
    </source>
</evidence>
<dbReference type="AlphaFoldDB" id="A0A0A1WCJ6"/>
<dbReference type="GO" id="GO:0070402">
    <property type="term" value="F:NADPH binding"/>
    <property type="evidence" value="ECO:0007669"/>
    <property type="project" value="TreeGrafter"/>
</dbReference>
<dbReference type="InterPro" id="IPR011032">
    <property type="entry name" value="GroES-like_sf"/>
</dbReference>
<dbReference type="InterPro" id="IPR020843">
    <property type="entry name" value="ER"/>
</dbReference>
<dbReference type="EMBL" id="BBPI01000097">
    <property type="protein sequence ID" value="GAM02716.1"/>
    <property type="molecule type" value="Genomic_DNA"/>
</dbReference>
<dbReference type="Proteomes" id="UP000032305">
    <property type="component" value="Unassembled WGS sequence"/>
</dbReference>
<reference evidence="4 5" key="1">
    <citation type="submission" date="2014-11" db="EMBL/GenBank/DDBJ databases">
        <title>Whole genome shotgun sequence of Sphingomonas parapaucimobilis NBRC 15100.</title>
        <authorList>
            <person name="Katano-Makiyama Y."/>
            <person name="Hosoyama A."/>
            <person name="Hashimoto M."/>
            <person name="Hosoyama Y."/>
            <person name="Noguchi M."/>
            <person name="Numata M."/>
            <person name="Tsuchikane K."/>
            <person name="Hirakata S."/>
            <person name="Uohara A."/>
            <person name="Shimodaira J."/>
            <person name="Ohji S."/>
            <person name="Ichikawa N."/>
            <person name="Kimura A."/>
            <person name="Yamazoe A."/>
            <person name="Fujita N."/>
        </authorList>
    </citation>
    <scope>NUCLEOTIDE SEQUENCE [LARGE SCALE GENOMIC DNA]</scope>
    <source>
        <strain evidence="4 5">NBRC 15100</strain>
    </source>
</reference>
<keyword evidence="1" id="KW-0521">NADP</keyword>
<keyword evidence="2" id="KW-0560">Oxidoreductase</keyword>
<organism evidence="4 5">
    <name type="scientific">Sphingomonas parapaucimobilis NBRC 15100</name>
    <dbReference type="NCBI Taxonomy" id="1219049"/>
    <lineage>
        <taxon>Bacteria</taxon>
        <taxon>Pseudomonadati</taxon>
        <taxon>Pseudomonadota</taxon>
        <taxon>Alphaproteobacteria</taxon>
        <taxon>Sphingomonadales</taxon>
        <taxon>Sphingomonadaceae</taxon>
        <taxon>Sphingomonas</taxon>
    </lineage>
</organism>
<dbReference type="InterPro" id="IPR013154">
    <property type="entry name" value="ADH-like_N"/>
</dbReference>
<name>A0A0A1WCJ6_9SPHN</name>
<keyword evidence="5" id="KW-1185">Reference proteome</keyword>
<dbReference type="eggNOG" id="COG0604">
    <property type="taxonomic scope" value="Bacteria"/>
</dbReference>
<feature type="domain" description="Enoyl reductase (ER)" evidence="3">
    <location>
        <begin position="27"/>
        <end position="334"/>
    </location>
</feature>
<dbReference type="GO" id="GO:0005829">
    <property type="term" value="C:cytosol"/>
    <property type="evidence" value="ECO:0007669"/>
    <property type="project" value="TreeGrafter"/>
</dbReference>
<protein>
    <submittedName>
        <fullName evidence="4">Quinone oxidoreductase</fullName>
    </submittedName>
</protein>
<sequence>MTTKTRVIGDGRVEDSAVKALFFDRFGGPEVLRYGALPDQALDAGSVLVETSAVGLNFADIYRRQGVYLLEGKAPWIGGYEGVGRIVAVGTGVDRWRIGQRVGFLDVPRAHAARVCAPADRLVALPDDVDDRTAAALLLQGVTAQYLVEDSGRLAAGDQVLVQAASGGVGRLLTQMAAALGAEVHALASTPSKREQARSNGASAVYGYDDWVAQVRRATGDGVDVVYDSIGTTLHDSLAALRPGGRVVIFGKAGGTPPAIDPLSLMEQSKGVVGGDLWTYLNRAESRQSRADRLFAALRAGMITAPVITTFPLSEGAVAHRLLEDRNFAGKIVLIPDGLR</sequence>
<evidence type="ECO:0000256" key="2">
    <source>
        <dbReference type="ARBA" id="ARBA00023002"/>
    </source>
</evidence>
<evidence type="ECO:0000313" key="4">
    <source>
        <dbReference type="EMBL" id="GAM02716.1"/>
    </source>
</evidence>
<dbReference type="PANTHER" id="PTHR48106:SF13">
    <property type="entry name" value="QUINONE OXIDOREDUCTASE-RELATED"/>
    <property type="match status" value="1"/>
</dbReference>
<evidence type="ECO:0000259" key="3">
    <source>
        <dbReference type="SMART" id="SM00829"/>
    </source>
</evidence>
<dbReference type="Pfam" id="PF00107">
    <property type="entry name" value="ADH_zinc_N"/>
    <property type="match status" value="1"/>
</dbReference>
<accession>A0A0A1WCJ6</accession>